<sequence>MLRSLYRSRTLRELYNISDTERHPLDMSAERGRFQIQSQTRINDRIPVEAKPDVLCTMAVFMILDPRFRDEGRSRQTPRNSDDEEQRVTRYFEIMKPRQGGLLFTKKRTTEIHHMAEGIRFRSSCHSFQRNPPWRVRWRTDEVAIELSISPPTKRPRLTKTFACGIHLYARNGCTMRVEHRRGGHTAVAVGPGFVDEGHAGWSAIEILSSPPDIVGAQLMQEFTVPGVCDILLAVAVDRQYVEQLRRAKAVEGAEFAGQRAFSG</sequence>
<keyword evidence="2" id="KW-1185">Reference proteome</keyword>
<name>A0AAW0DCH2_9AGAR</name>
<proteinExistence type="predicted"/>
<dbReference type="EMBL" id="JAWWNJ010000009">
    <property type="protein sequence ID" value="KAK7048992.1"/>
    <property type="molecule type" value="Genomic_DNA"/>
</dbReference>
<evidence type="ECO:0000313" key="1">
    <source>
        <dbReference type="EMBL" id="KAK7048992.1"/>
    </source>
</evidence>
<reference evidence="1 2" key="1">
    <citation type="journal article" date="2024" name="J Genomics">
        <title>Draft genome sequencing and assembly of Favolaschia claudopus CIRM-BRFM 2984 isolated from oak limbs.</title>
        <authorList>
            <person name="Navarro D."/>
            <person name="Drula E."/>
            <person name="Chaduli D."/>
            <person name="Cazenave R."/>
            <person name="Ahrendt S."/>
            <person name="Wang J."/>
            <person name="Lipzen A."/>
            <person name="Daum C."/>
            <person name="Barry K."/>
            <person name="Grigoriev I.V."/>
            <person name="Favel A."/>
            <person name="Rosso M.N."/>
            <person name="Martin F."/>
        </authorList>
    </citation>
    <scope>NUCLEOTIDE SEQUENCE [LARGE SCALE GENOMIC DNA]</scope>
    <source>
        <strain evidence="1 2">CIRM-BRFM 2984</strain>
    </source>
</reference>
<organism evidence="1 2">
    <name type="scientific">Favolaschia claudopus</name>
    <dbReference type="NCBI Taxonomy" id="2862362"/>
    <lineage>
        <taxon>Eukaryota</taxon>
        <taxon>Fungi</taxon>
        <taxon>Dikarya</taxon>
        <taxon>Basidiomycota</taxon>
        <taxon>Agaricomycotina</taxon>
        <taxon>Agaricomycetes</taxon>
        <taxon>Agaricomycetidae</taxon>
        <taxon>Agaricales</taxon>
        <taxon>Marasmiineae</taxon>
        <taxon>Mycenaceae</taxon>
        <taxon>Favolaschia</taxon>
    </lineage>
</organism>
<dbReference type="Proteomes" id="UP001362999">
    <property type="component" value="Unassembled WGS sequence"/>
</dbReference>
<gene>
    <name evidence="1" type="ORF">R3P38DRAFT_3620497</name>
</gene>
<evidence type="ECO:0000313" key="2">
    <source>
        <dbReference type="Proteomes" id="UP001362999"/>
    </source>
</evidence>
<comment type="caution">
    <text evidence="1">The sequence shown here is derived from an EMBL/GenBank/DDBJ whole genome shotgun (WGS) entry which is preliminary data.</text>
</comment>
<protein>
    <submittedName>
        <fullName evidence="1">Uncharacterized protein</fullName>
    </submittedName>
</protein>
<accession>A0AAW0DCH2</accession>
<dbReference type="AlphaFoldDB" id="A0AAW0DCH2"/>